<evidence type="ECO:0000256" key="1">
    <source>
        <dbReference type="ARBA" id="ARBA00023015"/>
    </source>
</evidence>
<dbReference type="AlphaFoldDB" id="A0A923L203"/>
<name>A0A923L203_9FIRM</name>
<comment type="caution">
    <text evidence="5">The sequence shown here is derived from an EMBL/GenBank/DDBJ whole genome shotgun (WGS) entry which is preliminary data.</text>
</comment>
<dbReference type="SUPFAM" id="SSF53822">
    <property type="entry name" value="Periplasmic binding protein-like I"/>
    <property type="match status" value="1"/>
</dbReference>
<keyword evidence="3" id="KW-0804">Transcription</keyword>
<dbReference type="Proteomes" id="UP000659630">
    <property type="component" value="Unassembled WGS sequence"/>
</dbReference>
<dbReference type="PANTHER" id="PTHR30146">
    <property type="entry name" value="LACI-RELATED TRANSCRIPTIONAL REPRESSOR"/>
    <property type="match status" value="1"/>
</dbReference>
<dbReference type="PROSITE" id="PS50932">
    <property type="entry name" value="HTH_LACI_2"/>
    <property type="match status" value="1"/>
</dbReference>
<accession>A0A923L203</accession>
<evidence type="ECO:0000256" key="3">
    <source>
        <dbReference type="ARBA" id="ARBA00023163"/>
    </source>
</evidence>
<dbReference type="CDD" id="cd01392">
    <property type="entry name" value="HTH_LacI"/>
    <property type="match status" value="1"/>
</dbReference>
<keyword evidence="6" id="KW-1185">Reference proteome</keyword>
<reference evidence="5" key="1">
    <citation type="submission" date="2020-08" db="EMBL/GenBank/DDBJ databases">
        <title>Genome public.</title>
        <authorList>
            <person name="Liu C."/>
            <person name="Sun Q."/>
        </authorList>
    </citation>
    <scope>NUCLEOTIDE SEQUENCE</scope>
    <source>
        <strain evidence="5">BX8</strain>
    </source>
</reference>
<protein>
    <submittedName>
        <fullName evidence="5">LacI family DNA-binding transcriptional regulator</fullName>
    </submittedName>
</protein>
<dbReference type="InterPro" id="IPR046335">
    <property type="entry name" value="LacI/GalR-like_sensor"/>
</dbReference>
<organism evidence="5 6">
    <name type="scientific">Anaerofilum hominis</name>
    <dbReference type="NCBI Taxonomy" id="2763016"/>
    <lineage>
        <taxon>Bacteria</taxon>
        <taxon>Bacillati</taxon>
        <taxon>Bacillota</taxon>
        <taxon>Clostridia</taxon>
        <taxon>Eubacteriales</taxon>
        <taxon>Oscillospiraceae</taxon>
        <taxon>Anaerofilum</taxon>
    </lineage>
</organism>
<proteinExistence type="predicted"/>
<dbReference type="PRINTS" id="PR00036">
    <property type="entry name" value="HTHLACI"/>
</dbReference>
<dbReference type="PROSITE" id="PS00356">
    <property type="entry name" value="HTH_LACI_1"/>
    <property type="match status" value="1"/>
</dbReference>
<dbReference type="EMBL" id="JACONZ010000005">
    <property type="protein sequence ID" value="MBC5582399.1"/>
    <property type="molecule type" value="Genomic_DNA"/>
</dbReference>
<dbReference type="InterPro" id="IPR028082">
    <property type="entry name" value="Peripla_BP_I"/>
</dbReference>
<keyword evidence="1" id="KW-0805">Transcription regulation</keyword>
<dbReference type="Gene3D" id="3.40.50.2300">
    <property type="match status" value="2"/>
</dbReference>
<dbReference type="Pfam" id="PF13377">
    <property type="entry name" value="Peripla_BP_3"/>
    <property type="match status" value="1"/>
</dbReference>
<feature type="domain" description="HTH lacI-type" evidence="4">
    <location>
        <begin position="1"/>
        <end position="57"/>
    </location>
</feature>
<dbReference type="GO" id="GO:0003700">
    <property type="term" value="F:DNA-binding transcription factor activity"/>
    <property type="evidence" value="ECO:0007669"/>
    <property type="project" value="TreeGrafter"/>
</dbReference>
<evidence type="ECO:0000313" key="6">
    <source>
        <dbReference type="Proteomes" id="UP000659630"/>
    </source>
</evidence>
<dbReference type="PANTHER" id="PTHR30146:SF109">
    <property type="entry name" value="HTH-TYPE TRANSCRIPTIONAL REGULATOR GALS"/>
    <property type="match status" value="1"/>
</dbReference>
<dbReference type="RefSeq" id="WP_186888762.1">
    <property type="nucleotide sequence ID" value="NZ_JACONZ010000005.1"/>
</dbReference>
<dbReference type="Gene3D" id="1.10.260.40">
    <property type="entry name" value="lambda repressor-like DNA-binding domains"/>
    <property type="match status" value="1"/>
</dbReference>
<dbReference type="SMART" id="SM00354">
    <property type="entry name" value="HTH_LACI"/>
    <property type="match status" value="1"/>
</dbReference>
<dbReference type="GO" id="GO:0000976">
    <property type="term" value="F:transcription cis-regulatory region binding"/>
    <property type="evidence" value="ECO:0007669"/>
    <property type="project" value="TreeGrafter"/>
</dbReference>
<dbReference type="InterPro" id="IPR010982">
    <property type="entry name" value="Lambda_DNA-bd_dom_sf"/>
</dbReference>
<gene>
    <name evidence="5" type="ORF">H8S23_12875</name>
</gene>
<dbReference type="SUPFAM" id="SSF47413">
    <property type="entry name" value="lambda repressor-like DNA-binding domains"/>
    <property type="match status" value="1"/>
</dbReference>
<sequence>MTLKEIAALAGVSVSTVSRVINNQNTKCASQEVQNKIWAAVRSLGYTPNPHAQSLKRNDLEKSSRSFHSSIAYACSGQFLQGSHHDWEMLSLIEKEILSSHYSVSAPRADLPAAEEKVRDLGLVLVGTEPERRIAQYIEKYKNVVCISEHRTAQPCDLVLLDMSKSLLRAWEYLRELGHRRIFFAGAEKGDFFRTYTDVIPADARAQFIPCGLSMSDGMLLAGELCDCLMVPSALVCENNSIACGAIQALREHRLAVPADVSVVSLGGGLDLSRAALPVSVTVFSYNKAEISRLAVDLLIDRIHRRHLLAVTYEPGCEMDDNGSCAAAREVI</sequence>
<dbReference type="InterPro" id="IPR000843">
    <property type="entry name" value="HTH_LacI"/>
</dbReference>
<evidence type="ECO:0000256" key="2">
    <source>
        <dbReference type="ARBA" id="ARBA00023125"/>
    </source>
</evidence>
<evidence type="ECO:0000313" key="5">
    <source>
        <dbReference type="EMBL" id="MBC5582399.1"/>
    </source>
</evidence>
<keyword evidence="2 5" id="KW-0238">DNA-binding</keyword>
<dbReference type="Pfam" id="PF00356">
    <property type="entry name" value="LacI"/>
    <property type="match status" value="1"/>
</dbReference>
<evidence type="ECO:0000259" key="4">
    <source>
        <dbReference type="PROSITE" id="PS50932"/>
    </source>
</evidence>